<dbReference type="Proteomes" id="UP000264179">
    <property type="component" value="Unassembled WGS sequence"/>
</dbReference>
<dbReference type="EMBL" id="DPOP01000002">
    <property type="protein sequence ID" value="HCW65634.1"/>
    <property type="molecule type" value="Genomic_DNA"/>
</dbReference>
<gene>
    <name evidence="1" type="ORF">DEF21_14770</name>
    <name evidence="2" type="ORF">DHR80_00200</name>
</gene>
<protein>
    <submittedName>
        <fullName evidence="1">Addiction module toxin RelE</fullName>
    </submittedName>
</protein>
<proteinExistence type="predicted"/>
<evidence type="ECO:0000313" key="2">
    <source>
        <dbReference type="EMBL" id="HCW65634.1"/>
    </source>
</evidence>
<name>A0A358HVF0_9PROT</name>
<evidence type="ECO:0000313" key="3">
    <source>
        <dbReference type="Proteomes" id="UP000264179"/>
    </source>
</evidence>
<organism evidence="1 4">
    <name type="scientific">Thalassospira lucentensis</name>
    <dbReference type="NCBI Taxonomy" id="168935"/>
    <lineage>
        <taxon>Bacteria</taxon>
        <taxon>Pseudomonadati</taxon>
        <taxon>Pseudomonadota</taxon>
        <taxon>Alphaproteobacteria</taxon>
        <taxon>Rhodospirillales</taxon>
        <taxon>Thalassospiraceae</taxon>
        <taxon>Thalassospira</taxon>
    </lineage>
</organism>
<evidence type="ECO:0000313" key="1">
    <source>
        <dbReference type="EMBL" id="HBU99148.1"/>
    </source>
</evidence>
<dbReference type="EMBL" id="DOOG01000123">
    <property type="protein sequence ID" value="HBU99148.1"/>
    <property type="molecule type" value="Genomic_DNA"/>
</dbReference>
<evidence type="ECO:0000313" key="4">
    <source>
        <dbReference type="Proteomes" id="UP000264753"/>
    </source>
</evidence>
<sequence length="114" mass="13131">MWTVIFCDEFDHEFITQFDEDMQNEVLAKARALEVGGPTIGRPYVDTLKGSKHPNMKELRFNYKSGVWRVAFAFDPKRDAVILVAGNKAGTSQSRFYKKLIKTADQRYDNYLSS</sequence>
<comment type="caution">
    <text evidence="1">The sequence shown here is derived from an EMBL/GenBank/DDBJ whole genome shotgun (WGS) entry which is preliminary data.</text>
</comment>
<dbReference type="Proteomes" id="UP000264753">
    <property type="component" value="Unassembled WGS sequence"/>
</dbReference>
<dbReference type="AlphaFoldDB" id="A0A358HVF0"/>
<accession>A0A358HVF0</accession>
<reference evidence="3 4" key="1">
    <citation type="journal article" date="2018" name="Nat. Biotechnol.">
        <title>A standardized bacterial taxonomy based on genome phylogeny substantially revises the tree of life.</title>
        <authorList>
            <person name="Parks D.H."/>
            <person name="Chuvochina M."/>
            <person name="Waite D.W."/>
            <person name="Rinke C."/>
            <person name="Skarshewski A."/>
            <person name="Chaumeil P.A."/>
            <person name="Hugenholtz P."/>
        </authorList>
    </citation>
    <scope>NUCLEOTIDE SEQUENCE [LARGE SCALE GENOMIC DNA]</scope>
    <source>
        <strain evidence="1">UBA8707</strain>
        <strain evidence="2">UBA9881</strain>
    </source>
</reference>
<dbReference type="InterPro" id="IPR009241">
    <property type="entry name" value="HigB-like"/>
</dbReference>
<dbReference type="Pfam" id="PF05973">
    <property type="entry name" value="Gp49"/>
    <property type="match status" value="1"/>
</dbReference>